<keyword evidence="4" id="KW-1185">Reference proteome</keyword>
<feature type="region of interest" description="Disordered" evidence="1">
    <location>
        <begin position="17"/>
        <end position="67"/>
    </location>
</feature>
<evidence type="ECO:0000313" key="3">
    <source>
        <dbReference type="EMBL" id="RPA97863.1"/>
    </source>
</evidence>
<gene>
    <name evidence="3" type="ORF">L873DRAFT_1836242</name>
</gene>
<organism evidence="3 4">
    <name type="scientific">Choiromyces venosus 120613-1</name>
    <dbReference type="NCBI Taxonomy" id="1336337"/>
    <lineage>
        <taxon>Eukaryota</taxon>
        <taxon>Fungi</taxon>
        <taxon>Dikarya</taxon>
        <taxon>Ascomycota</taxon>
        <taxon>Pezizomycotina</taxon>
        <taxon>Pezizomycetes</taxon>
        <taxon>Pezizales</taxon>
        <taxon>Tuberaceae</taxon>
        <taxon>Choiromyces</taxon>
    </lineage>
</organism>
<evidence type="ECO:0000256" key="1">
    <source>
        <dbReference type="SAM" id="MobiDB-lite"/>
    </source>
</evidence>
<keyword evidence="2" id="KW-0812">Transmembrane</keyword>
<feature type="transmembrane region" description="Helical" evidence="2">
    <location>
        <begin position="87"/>
        <end position="107"/>
    </location>
</feature>
<dbReference type="Proteomes" id="UP000276215">
    <property type="component" value="Unassembled WGS sequence"/>
</dbReference>
<dbReference type="AlphaFoldDB" id="A0A3N4JI11"/>
<sequence length="113" mass="12739">MKPHTCSRGVVIVSRSPSNTPFLSLPKKKKKGQGGRCSATREVKGSRKKTKQRNCTKSPSQQKKKPHLHCSAGDIINGWQGHCYQHWVGVFLTSFFLLTYLSFFCLLHTLSSF</sequence>
<reference evidence="3 4" key="1">
    <citation type="journal article" date="2018" name="Nat. Ecol. Evol.">
        <title>Pezizomycetes genomes reveal the molecular basis of ectomycorrhizal truffle lifestyle.</title>
        <authorList>
            <person name="Murat C."/>
            <person name="Payen T."/>
            <person name="Noel B."/>
            <person name="Kuo A."/>
            <person name="Morin E."/>
            <person name="Chen J."/>
            <person name="Kohler A."/>
            <person name="Krizsan K."/>
            <person name="Balestrini R."/>
            <person name="Da Silva C."/>
            <person name="Montanini B."/>
            <person name="Hainaut M."/>
            <person name="Levati E."/>
            <person name="Barry K.W."/>
            <person name="Belfiori B."/>
            <person name="Cichocki N."/>
            <person name="Clum A."/>
            <person name="Dockter R.B."/>
            <person name="Fauchery L."/>
            <person name="Guy J."/>
            <person name="Iotti M."/>
            <person name="Le Tacon F."/>
            <person name="Lindquist E.A."/>
            <person name="Lipzen A."/>
            <person name="Malagnac F."/>
            <person name="Mello A."/>
            <person name="Molinier V."/>
            <person name="Miyauchi S."/>
            <person name="Poulain J."/>
            <person name="Riccioni C."/>
            <person name="Rubini A."/>
            <person name="Sitrit Y."/>
            <person name="Splivallo R."/>
            <person name="Traeger S."/>
            <person name="Wang M."/>
            <person name="Zifcakova L."/>
            <person name="Wipf D."/>
            <person name="Zambonelli A."/>
            <person name="Paolocci F."/>
            <person name="Nowrousian M."/>
            <person name="Ottonello S."/>
            <person name="Baldrian P."/>
            <person name="Spatafora J.W."/>
            <person name="Henrissat B."/>
            <person name="Nagy L.G."/>
            <person name="Aury J.M."/>
            <person name="Wincker P."/>
            <person name="Grigoriev I.V."/>
            <person name="Bonfante P."/>
            <person name="Martin F.M."/>
        </authorList>
    </citation>
    <scope>NUCLEOTIDE SEQUENCE [LARGE SCALE GENOMIC DNA]</scope>
    <source>
        <strain evidence="3 4">120613-1</strain>
    </source>
</reference>
<keyword evidence="2" id="KW-0472">Membrane</keyword>
<proteinExistence type="predicted"/>
<protein>
    <submittedName>
        <fullName evidence="3">Uncharacterized protein</fullName>
    </submittedName>
</protein>
<keyword evidence="2" id="KW-1133">Transmembrane helix</keyword>
<dbReference type="EMBL" id="ML120401">
    <property type="protein sequence ID" value="RPA97863.1"/>
    <property type="molecule type" value="Genomic_DNA"/>
</dbReference>
<accession>A0A3N4JI11</accession>
<evidence type="ECO:0000313" key="4">
    <source>
        <dbReference type="Proteomes" id="UP000276215"/>
    </source>
</evidence>
<name>A0A3N4JI11_9PEZI</name>
<evidence type="ECO:0000256" key="2">
    <source>
        <dbReference type="SAM" id="Phobius"/>
    </source>
</evidence>